<dbReference type="GO" id="GO:0022857">
    <property type="term" value="F:transmembrane transporter activity"/>
    <property type="evidence" value="ECO:0007669"/>
    <property type="project" value="InterPro"/>
</dbReference>
<protein>
    <submittedName>
        <fullName evidence="8">Putative MFS family arabinose efflux permease</fullName>
    </submittedName>
</protein>
<feature type="transmembrane region" description="Helical" evidence="6">
    <location>
        <begin position="357"/>
        <end position="380"/>
    </location>
</feature>
<feature type="transmembrane region" description="Helical" evidence="6">
    <location>
        <begin position="322"/>
        <end position="345"/>
    </location>
</feature>
<dbReference type="InterPro" id="IPR036259">
    <property type="entry name" value="MFS_trans_sf"/>
</dbReference>
<feature type="domain" description="Major facilitator superfamily (MFS) profile" evidence="7">
    <location>
        <begin position="20"/>
        <end position="412"/>
    </location>
</feature>
<feature type="transmembrane region" description="Helical" evidence="6">
    <location>
        <begin position="229"/>
        <end position="250"/>
    </location>
</feature>
<evidence type="ECO:0000256" key="1">
    <source>
        <dbReference type="ARBA" id="ARBA00004651"/>
    </source>
</evidence>
<comment type="subcellular location">
    <subcellularLocation>
        <location evidence="1">Cell membrane</location>
        <topology evidence="1">Multi-pass membrane protein</topology>
    </subcellularLocation>
</comment>
<reference evidence="8 9" key="1">
    <citation type="submission" date="2020-08" db="EMBL/GenBank/DDBJ databases">
        <title>Sequencing the genomes of 1000 actinobacteria strains.</title>
        <authorList>
            <person name="Klenk H.-P."/>
        </authorList>
    </citation>
    <scope>NUCLEOTIDE SEQUENCE [LARGE SCALE GENOMIC DNA]</scope>
    <source>
        <strain evidence="8 9">DSM 28238</strain>
    </source>
</reference>
<name>A0A7W5TT04_9MICC</name>
<dbReference type="InterPro" id="IPR050189">
    <property type="entry name" value="MFS_Efflux_Transporters"/>
</dbReference>
<feature type="transmembrane region" description="Helical" evidence="6">
    <location>
        <begin position="262"/>
        <end position="283"/>
    </location>
</feature>
<feature type="transmembrane region" description="Helical" evidence="6">
    <location>
        <begin position="87"/>
        <end position="111"/>
    </location>
</feature>
<accession>A0A7W5TT04</accession>
<keyword evidence="5 6" id="KW-0472">Membrane</keyword>
<evidence type="ECO:0000313" key="9">
    <source>
        <dbReference type="Proteomes" id="UP000547528"/>
    </source>
</evidence>
<dbReference type="Proteomes" id="UP000547528">
    <property type="component" value="Unassembled WGS sequence"/>
</dbReference>
<gene>
    <name evidence="8" type="ORF">FHX47_000826</name>
</gene>
<evidence type="ECO:0000313" key="8">
    <source>
        <dbReference type="EMBL" id="MBB3667233.1"/>
    </source>
</evidence>
<keyword evidence="9" id="KW-1185">Reference proteome</keyword>
<proteinExistence type="predicted"/>
<comment type="caution">
    <text evidence="8">The sequence shown here is derived from an EMBL/GenBank/DDBJ whole genome shotgun (WGS) entry which is preliminary data.</text>
</comment>
<evidence type="ECO:0000256" key="5">
    <source>
        <dbReference type="ARBA" id="ARBA00023136"/>
    </source>
</evidence>
<dbReference type="PANTHER" id="PTHR43124">
    <property type="entry name" value="PURINE EFFLUX PUMP PBUE"/>
    <property type="match status" value="1"/>
</dbReference>
<dbReference type="GO" id="GO:0005886">
    <property type="term" value="C:plasma membrane"/>
    <property type="evidence" value="ECO:0007669"/>
    <property type="project" value="UniProtKB-SubCell"/>
</dbReference>
<dbReference type="Pfam" id="PF07690">
    <property type="entry name" value="MFS_1"/>
    <property type="match status" value="1"/>
</dbReference>
<dbReference type="PANTHER" id="PTHR43124:SF3">
    <property type="entry name" value="CHLORAMPHENICOL EFFLUX PUMP RV0191"/>
    <property type="match status" value="1"/>
</dbReference>
<dbReference type="SUPFAM" id="SSF103473">
    <property type="entry name" value="MFS general substrate transporter"/>
    <property type="match status" value="1"/>
</dbReference>
<evidence type="ECO:0000256" key="2">
    <source>
        <dbReference type="ARBA" id="ARBA00022475"/>
    </source>
</evidence>
<keyword evidence="2" id="KW-1003">Cell membrane</keyword>
<keyword evidence="3 6" id="KW-0812">Transmembrane</keyword>
<evidence type="ECO:0000256" key="6">
    <source>
        <dbReference type="SAM" id="Phobius"/>
    </source>
</evidence>
<feature type="transmembrane region" description="Helical" evidence="6">
    <location>
        <begin position="171"/>
        <end position="192"/>
    </location>
</feature>
<evidence type="ECO:0000256" key="4">
    <source>
        <dbReference type="ARBA" id="ARBA00022989"/>
    </source>
</evidence>
<dbReference type="AlphaFoldDB" id="A0A7W5TT04"/>
<feature type="transmembrane region" description="Helical" evidence="6">
    <location>
        <begin position="295"/>
        <end position="316"/>
    </location>
</feature>
<dbReference type="InterPro" id="IPR011701">
    <property type="entry name" value="MFS"/>
</dbReference>
<sequence>MREESEGAMGSRPAGKPGPGLLTVLLGAVGAGPLLLYGLSATSERIIGDLGIDEAQFGLLATVCFACAAFGNATLGRLADRHSDLSLMTVVFVLSTAALLLAAVPAGYWLLLVAVGMSGFAQSFPNGVTNRILLQRVPARRRIGWVGVKQSGVQVSQLTASLIFPLLALGMGWRGAALVTTLLPLVLLVLTWRSLRSVPLLPEAQSRPAEPTSSAQNGGSRARRYPAMVWALAAFGLLNGIGVQATNVYMPLFAVRELDFSLVLGGVTAAVSGVVGVMARVGWARVMARGASGPLVLLTLGILAFAGAASFYGAWATGWSPLLWTAVALHGVSALGVSVVVMSALMRVIPSESMASASAVVTAGMFAGFAAGPVAMGAIISSPGGFQLGWVAVGAVYLLCMGLAAVLIRRSRRSE</sequence>
<feature type="transmembrane region" description="Helical" evidence="6">
    <location>
        <begin position="20"/>
        <end position="37"/>
    </location>
</feature>
<feature type="transmembrane region" description="Helical" evidence="6">
    <location>
        <begin position="386"/>
        <end position="408"/>
    </location>
</feature>
<keyword evidence="4 6" id="KW-1133">Transmembrane helix</keyword>
<dbReference type="EMBL" id="JACIBT010000001">
    <property type="protein sequence ID" value="MBB3667233.1"/>
    <property type="molecule type" value="Genomic_DNA"/>
</dbReference>
<dbReference type="PROSITE" id="PS50850">
    <property type="entry name" value="MFS"/>
    <property type="match status" value="1"/>
</dbReference>
<dbReference type="InterPro" id="IPR020846">
    <property type="entry name" value="MFS_dom"/>
</dbReference>
<feature type="transmembrane region" description="Helical" evidence="6">
    <location>
        <begin position="57"/>
        <end position="75"/>
    </location>
</feature>
<evidence type="ECO:0000256" key="3">
    <source>
        <dbReference type="ARBA" id="ARBA00022692"/>
    </source>
</evidence>
<dbReference type="RefSeq" id="WP_246327908.1">
    <property type="nucleotide sequence ID" value="NZ_BAABKR010000001.1"/>
</dbReference>
<dbReference type="Gene3D" id="1.20.1250.20">
    <property type="entry name" value="MFS general substrate transporter like domains"/>
    <property type="match status" value="2"/>
</dbReference>
<evidence type="ECO:0000259" key="7">
    <source>
        <dbReference type="PROSITE" id="PS50850"/>
    </source>
</evidence>
<organism evidence="8 9">
    <name type="scientific">Garicola koreensis</name>
    <dbReference type="NCBI Taxonomy" id="1262554"/>
    <lineage>
        <taxon>Bacteria</taxon>
        <taxon>Bacillati</taxon>
        <taxon>Actinomycetota</taxon>
        <taxon>Actinomycetes</taxon>
        <taxon>Micrococcales</taxon>
        <taxon>Micrococcaceae</taxon>
        <taxon>Garicola</taxon>
    </lineage>
</organism>